<comment type="caution">
    <text evidence="8">The sequence shown here is derived from an EMBL/GenBank/DDBJ whole genome shotgun (WGS) entry which is preliminary data.</text>
</comment>
<dbReference type="InterPro" id="IPR004446">
    <property type="entry name" value="Heptose_bisP_phosphatase"/>
</dbReference>
<dbReference type="NCBIfam" id="TIGR01662">
    <property type="entry name" value="HAD-SF-IIIA"/>
    <property type="match status" value="1"/>
</dbReference>
<evidence type="ECO:0000256" key="3">
    <source>
        <dbReference type="ARBA" id="ARBA00022490"/>
    </source>
</evidence>
<dbReference type="InterPro" id="IPR006543">
    <property type="entry name" value="Histidinol-phos"/>
</dbReference>
<keyword evidence="3" id="KW-0963">Cytoplasm</keyword>
<dbReference type="Pfam" id="PF00702">
    <property type="entry name" value="Hydrolase"/>
    <property type="match status" value="1"/>
</dbReference>
<keyword evidence="5 8" id="KW-0378">Hydrolase</keyword>
<evidence type="ECO:0000313" key="9">
    <source>
        <dbReference type="Proteomes" id="UP000592181"/>
    </source>
</evidence>
<dbReference type="NCBIfam" id="TIGR01656">
    <property type="entry name" value="Histidinol-ppas"/>
    <property type="match status" value="1"/>
</dbReference>
<comment type="similarity">
    <text evidence="2">Belongs to the GmhB family.</text>
</comment>
<evidence type="ECO:0000256" key="1">
    <source>
        <dbReference type="ARBA" id="ARBA00004496"/>
    </source>
</evidence>
<dbReference type="Proteomes" id="UP000592181">
    <property type="component" value="Unassembled WGS sequence"/>
</dbReference>
<organism evidence="8 9">
    <name type="scientific">Janibacter alkaliphilus</name>
    <dbReference type="NCBI Taxonomy" id="1069963"/>
    <lineage>
        <taxon>Bacteria</taxon>
        <taxon>Bacillati</taxon>
        <taxon>Actinomycetota</taxon>
        <taxon>Actinomycetes</taxon>
        <taxon>Micrococcales</taxon>
        <taxon>Intrasporangiaceae</taxon>
        <taxon>Janibacter</taxon>
    </lineage>
</organism>
<gene>
    <name evidence="8" type="ORF">BJY28_002696</name>
</gene>
<evidence type="ECO:0000256" key="5">
    <source>
        <dbReference type="ARBA" id="ARBA00022801"/>
    </source>
</evidence>
<dbReference type="RefSeq" id="WP_179463458.1">
    <property type="nucleotide sequence ID" value="NZ_JACBZX010000001.1"/>
</dbReference>
<evidence type="ECO:0000256" key="2">
    <source>
        <dbReference type="ARBA" id="ARBA00005628"/>
    </source>
</evidence>
<name>A0A852X721_9MICO</name>
<dbReference type="InterPro" id="IPR006549">
    <property type="entry name" value="HAD-SF_hydro_IIIA"/>
</dbReference>
<evidence type="ECO:0000256" key="4">
    <source>
        <dbReference type="ARBA" id="ARBA00022723"/>
    </source>
</evidence>
<dbReference type="SUPFAM" id="SSF56784">
    <property type="entry name" value="HAD-like"/>
    <property type="match status" value="1"/>
</dbReference>
<keyword evidence="9" id="KW-1185">Reference proteome</keyword>
<dbReference type="AlphaFoldDB" id="A0A852X721"/>
<accession>A0A852X721</accession>
<sequence length="200" mass="20873">MGARLVRGGRRGHAGAALSALPAPWWDGPPLLPEPDGRGPVDLVLLDRDGTLNVQVEGGYVTRPEELRLLPGAADAVGRLTAAGLTTVLVTNQRGVARGLMTAADLRAVHDRLRAGLAAAGGRLDAVAVCPHERGTCRCRKPRPGLFEEVLRRAPWAEPGRCVMLGDKPGDLAPAEGLGMRAEGVSPSRPLSGLVTDLLG</sequence>
<dbReference type="GO" id="GO:0005737">
    <property type="term" value="C:cytoplasm"/>
    <property type="evidence" value="ECO:0007669"/>
    <property type="project" value="UniProtKB-SubCell"/>
</dbReference>
<dbReference type="GO" id="GO:0016791">
    <property type="term" value="F:phosphatase activity"/>
    <property type="evidence" value="ECO:0007669"/>
    <property type="project" value="InterPro"/>
</dbReference>
<dbReference type="GO" id="GO:0005975">
    <property type="term" value="P:carbohydrate metabolic process"/>
    <property type="evidence" value="ECO:0007669"/>
    <property type="project" value="InterPro"/>
</dbReference>
<evidence type="ECO:0000313" key="8">
    <source>
        <dbReference type="EMBL" id="NYG38227.1"/>
    </source>
</evidence>
<keyword evidence="4" id="KW-0479">Metal-binding</keyword>
<evidence type="ECO:0000256" key="6">
    <source>
        <dbReference type="ARBA" id="ARBA00023277"/>
    </source>
</evidence>
<dbReference type="InterPro" id="IPR036412">
    <property type="entry name" value="HAD-like_sf"/>
</dbReference>
<protein>
    <recommendedName>
        <fullName evidence="7">D,D-heptose 1,7-bisphosphate phosphatase</fullName>
    </recommendedName>
</protein>
<dbReference type="GO" id="GO:0046872">
    <property type="term" value="F:metal ion binding"/>
    <property type="evidence" value="ECO:0007669"/>
    <property type="project" value="UniProtKB-KW"/>
</dbReference>
<proteinExistence type="inferred from homology"/>
<dbReference type="PANTHER" id="PTHR42891:SF1">
    <property type="entry name" value="D-GLYCERO-BETA-D-MANNO-HEPTOSE-1,7-BISPHOSPHATE 7-PHOSPHATASE"/>
    <property type="match status" value="1"/>
</dbReference>
<dbReference type="PANTHER" id="PTHR42891">
    <property type="entry name" value="D-GLYCERO-BETA-D-MANNO-HEPTOSE-1,7-BISPHOSPHATE 7-PHOSPHATASE"/>
    <property type="match status" value="1"/>
</dbReference>
<dbReference type="Gene3D" id="3.40.50.1000">
    <property type="entry name" value="HAD superfamily/HAD-like"/>
    <property type="match status" value="1"/>
</dbReference>
<comment type="subcellular location">
    <subcellularLocation>
        <location evidence="1">Cytoplasm</location>
    </subcellularLocation>
</comment>
<dbReference type="InterPro" id="IPR023214">
    <property type="entry name" value="HAD_sf"/>
</dbReference>
<dbReference type="EMBL" id="JACBZX010000001">
    <property type="protein sequence ID" value="NYG38227.1"/>
    <property type="molecule type" value="Genomic_DNA"/>
</dbReference>
<evidence type="ECO:0000256" key="7">
    <source>
        <dbReference type="ARBA" id="ARBA00031828"/>
    </source>
</evidence>
<reference evidence="8 9" key="1">
    <citation type="submission" date="2020-07" db="EMBL/GenBank/DDBJ databases">
        <title>Sequencing the genomes of 1000 actinobacteria strains.</title>
        <authorList>
            <person name="Klenk H.-P."/>
        </authorList>
    </citation>
    <scope>NUCLEOTIDE SEQUENCE [LARGE SCALE GENOMIC DNA]</scope>
    <source>
        <strain evidence="8 9">DSM 24723</strain>
    </source>
</reference>
<keyword evidence="6" id="KW-0119">Carbohydrate metabolism</keyword>